<dbReference type="InterPro" id="IPR051397">
    <property type="entry name" value="Zn-ADH-like_protein"/>
</dbReference>
<dbReference type="InterPro" id="IPR011032">
    <property type="entry name" value="GroES-like_sf"/>
</dbReference>
<dbReference type="Proteomes" id="UP001498476">
    <property type="component" value="Unassembled WGS sequence"/>
</dbReference>
<proteinExistence type="predicted"/>
<dbReference type="PANTHER" id="PTHR43677:SF11">
    <property type="entry name" value="ZINC-CONTAINING ALCOHOL DEHYDROGENASE"/>
    <property type="match status" value="1"/>
</dbReference>
<dbReference type="SUPFAM" id="SSF51735">
    <property type="entry name" value="NAD(P)-binding Rossmann-fold domains"/>
    <property type="match status" value="1"/>
</dbReference>
<name>A0ABR1GWF7_9HYPO</name>
<dbReference type="Gene3D" id="3.40.50.720">
    <property type="entry name" value="NAD(P)-binding Rossmann-like Domain"/>
    <property type="match status" value="1"/>
</dbReference>
<keyword evidence="2" id="KW-1185">Reference proteome</keyword>
<dbReference type="EMBL" id="JAZAVJ010000140">
    <property type="protein sequence ID" value="KAK7413077.1"/>
    <property type="molecule type" value="Genomic_DNA"/>
</dbReference>
<sequence>MKAARVTSWGSAPEYIDVPDLEAPSPGQVQLKMLAVGVPRVVRGRAARKHPSAFNAELPFDPSLDGVGVDEATNERYFVTPFAGALLAERVNVNQNQLVKLDPAADPVTVAALANPASSSWLALQCRVVGGCKGRTVVILGATSASGRLAAMVAQSLGAARVVGLSRSEDTLATVDGLDDRIVLTDPLVLPVDIGPVDIVLDYKAEVRPDENLQYVQIGGLAGYESHVLPARLINLKPIRIMGSGAGSVSRDEMKREVGGLVAAITSMKTPFGVFTAPLAEAHTVWDLEDTEGKRLVLVP</sequence>
<gene>
    <name evidence="1" type="ORF">QQX98_008025</name>
</gene>
<dbReference type="SUPFAM" id="SSF50129">
    <property type="entry name" value="GroES-like"/>
    <property type="match status" value="1"/>
</dbReference>
<dbReference type="InterPro" id="IPR036291">
    <property type="entry name" value="NAD(P)-bd_dom_sf"/>
</dbReference>
<protein>
    <recommendedName>
        <fullName evidence="3">Enoyl reductase (ER) domain-containing protein</fullName>
    </recommendedName>
</protein>
<reference evidence="1 2" key="1">
    <citation type="journal article" date="2025" name="Microbiol. Resour. Announc.">
        <title>Draft genome sequences for Neonectria magnoliae and Neonectria punicea, canker pathogens of Liriodendron tulipifera and Acer saccharum in West Virginia.</title>
        <authorList>
            <person name="Petronek H.M."/>
            <person name="Kasson M.T."/>
            <person name="Metheny A.M."/>
            <person name="Stauder C.M."/>
            <person name="Lovett B."/>
            <person name="Lynch S.C."/>
            <person name="Garnas J.R."/>
            <person name="Kasson L.R."/>
            <person name="Stajich J.E."/>
        </authorList>
    </citation>
    <scope>NUCLEOTIDE SEQUENCE [LARGE SCALE GENOMIC DNA]</scope>
    <source>
        <strain evidence="1 2">NRRL 64653</strain>
    </source>
</reference>
<evidence type="ECO:0008006" key="3">
    <source>
        <dbReference type="Google" id="ProtNLM"/>
    </source>
</evidence>
<organism evidence="1 2">
    <name type="scientific">Neonectria punicea</name>
    <dbReference type="NCBI Taxonomy" id="979145"/>
    <lineage>
        <taxon>Eukaryota</taxon>
        <taxon>Fungi</taxon>
        <taxon>Dikarya</taxon>
        <taxon>Ascomycota</taxon>
        <taxon>Pezizomycotina</taxon>
        <taxon>Sordariomycetes</taxon>
        <taxon>Hypocreomycetidae</taxon>
        <taxon>Hypocreales</taxon>
        <taxon>Nectriaceae</taxon>
        <taxon>Neonectria</taxon>
    </lineage>
</organism>
<dbReference type="Gene3D" id="3.90.180.10">
    <property type="entry name" value="Medium-chain alcohol dehydrogenases, catalytic domain"/>
    <property type="match status" value="1"/>
</dbReference>
<evidence type="ECO:0000313" key="1">
    <source>
        <dbReference type="EMBL" id="KAK7413077.1"/>
    </source>
</evidence>
<evidence type="ECO:0000313" key="2">
    <source>
        <dbReference type="Proteomes" id="UP001498476"/>
    </source>
</evidence>
<dbReference type="PANTHER" id="PTHR43677">
    <property type="entry name" value="SHORT-CHAIN DEHYDROGENASE/REDUCTASE"/>
    <property type="match status" value="1"/>
</dbReference>
<comment type="caution">
    <text evidence="1">The sequence shown here is derived from an EMBL/GenBank/DDBJ whole genome shotgun (WGS) entry which is preliminary data.</text>
</comment>
<accession>A0ABR1GWF7</accession>